<keyword evidence="4" id="KW-1185">Reference proteome</keyword>
<dbReference type="AlphaFoldDB" id="A0A3A8QCW7"/>
<name>A0A3A8QCW7_9BACT</name>
<sequence length="396" mass="42130">MSTTPKPAAPAAVPPVVEAALAPLITKHVEAALAARPAIISPAAPGRAPALLKYKGMFDTEHPALAALGVRLKAAFLEYEDRTGREKAKALNQPLREWLEKMKSAGVFESVFAQGGNLWARESRSEEIIDVLRPASILLRAGPRIESGYGSKLTIGVINDGVQVQWEGEDEEASESDLDTGDLILGAFKAMGTIRIGNGLMRKGNLRSAEQLAADVGRAMGLAFDTAGLVGKGPKTPTGILNTPGITKKAITGTSIEQKVADLKSMVADVLEANIPLEGANPFYFMTSTTMMGLSSLRDAASSGTGGWVFPGLQDLQNPTINGFPVGHTQTLAGKNLIGFGLAQELYFGNASPLEMELGENGSDFKRDRKTLRGVQEGDWQVRRPKAFSIRTGVTY</sequence>
<gene>
    <name evidence="3" type="ORF">D7W81_19140</name>
</gene>
<protein>
    <submittedName>
        <fullName evidence="3">Phage major capsid protein</fullName>
    </submittedName>
</protein>
<dbReference type="Proteomes" id="UP000267003">
    <property type="component" value="Unassembled WGS sequence"/>
</dbReference>
<dbReference type="SUPFAM" id="SSF56563">
    <property type="entry name" value="Major capsid protein gp5"/>
    <property type="match status" value="1"/>
</dbReference>
<evidence type="ECO:0000259" key="2">
    <source>
        <dbReference type="Pfam" id="PF05065"/>
    </source>
</evidence>
<reference evidence="4" key="1">
    <citation type="submission" date="2018-09" db="EMBL/GenBank/DDBJ databases">
        <authorList>
            <person name="Livingstone P.G."/>
            <person name="Whitworth D.E."/>
        </authorList>
    </citation>
    <scope>NUCLEOTIDE SEQUENCE [LARGE SCALE GENOMIC DNA]</scope>
    <source>
        <strain evidence="4">AB050A</strain>
    </source>
</reference>
<evidence type="ECO:0000313" key="4">
    <source>
        <dbReference type="Proteomes" id="UP000267003"/>
    </source>
</evidence>
<organism evidence="3 4">
    <name type="scientific">Corallococcus aberystwythensis</name>
    <dbReference type="NCBI Taxonomy" id="2316722"/>
    <lineage>
        <taxon>Bacteria</taxon>
        <taxon>Pseudomonadati</taxon>
        <taxon>Myxococcota</taxon>
        <taxon>Myxococcia</taxon>
        <taxon>Myxococcales</taxon>
        <taxon>Cystobacterineae</taxon>
        <taxon>Myxococcaceae</taxon>
        <taxon>Corallococcus</taxon>
    </lineage>
</organism>
<dbReference type="RefSeq" id="WP_120556838.1">
    <property type="nucleotide sequence ID" value="NZ_RAWK01000109.1"/>
</dbReference>
<dbReference type="EMBL" id="RAWK01000109">
    <property type="protein sequence ID" value="RKH64115.1"/>
    <property type="molecule type" value="Genomic_DNA"/>
</dbReference>
<comment type="subcellular location">
    <subcellularLocation>
        <location evidence="1">Virion</location>
    </subcellularLocation>
</comment>
<evidence type="ECO:0000313" key="3">
    <source>
        <dbReference type="EMBL" id="RKH64115.1"/>
    </source>
</evidence>
<dbReference type="InterPro" id="IPR024455">
    <property type="entry name" value="Phage_capsid"/>
</dbReference>
<accession>A0A3A8QCW7</accession>
<feature type="domain" description="Phage capsid-like C-terminal" evidence="2">
    <location>
        <begin position="120"/>
        <end position="389"/>
    </location>
</feature>
<dbReference type="Pfam" id="PF05065">
    <property type="entry name" value="Phage_capsid"/>
    <property type="match status" value="1"/>
</dbReference>
<dbReference type="OrthoDB" id="5499051at2"/>
<proteinExistence type="predicted"/>
<dbReference type="NCBIfam" id="TIGR01554">
    <property type="entry name" value="major_cap_HK97"/>
    <property type="match status" value="1"/>
</dbReference>
<evidence type="ECO:0000256" key="1">
    <source>
        <dbReference type="ARBA" id="ARBA00004328"/>
    </source>
</evidence>
<comment type="caution">
    <text evidence="3">The sequence shown here is derived from an EMBL/GenBank/DDBJ whole genome shotgun (WGS) entry which is preliminary data.</text>
</comment>
<dbReference type="InterPro" id="IPR054612">
    <property type="entry name" value="Phage_capsid-like_C"/>
</dbReference>